<keyword evidence="5" id="KW-0092">Biotin</keyword>
<keyword evidence="3 6" id="KW-0547">Nucleotide-binding</keyword>
<protein>
    <submittedName>
        <fullName evidence="10">Uncharacterized protein</fullName>
    </submittedName>
</protein>
<dbReference type="PANTHER" id="PTHR18866">
    <property type="entry name" value="CARBOXYLASE:PYRUVATE/ACETYL-COA/PROPIONYL-COA CARBOXYLASE"/>
    <property type="match status" value="1"/>
</dbReference>
<comment type="cofactor">
    <cofactor evidence="1">
        <name>biotin</name>
        <dbReference type="ChEBI" id="CHEBI:57586"/>
    </cofactor>
</comment>
<dbReference type="PANTHER" id="PTHR18866:SF127">
    <property type="match status" value="1"/>
</dbReference>
<evidence type="ECO:0000259" key="9">
    <source>
        <dbReference type="PROSITE" id="PS50979"/>
    </source>
</evidence>
<evidence type="ECO:0000313" key="11">
    <source>
        <dbReference type="Proteomes" id="UP001595075"/>
    </source>
</evidence>
<dbReference type="Pfam" id="PF00289">
    <property type="entry name" value="Biotin_carb_N"/>
    <property type="match status" value="1"/>
</dbReference>
<feature type="domain" description="Biotin carboxylation" evidence="9">
    <location>
        <begin position="26"/>
        <end position="511"/>
    </location>
</feature>
<dbReference type="CDD" id="cd06850">
    <property type="entry name" value="biotinyl_domain"/>
    <property type="match status" value="1"/>
</dbReference>
<feature type="domain" description="Lipoyl-binding" evidence="7">
    <location>
        <begin position="662"/>
        <end position="741"/>
    </location>
</feature>
<dbReference type="SUPFAM" id="SSF56059">
    <property type="entry name" value="Glutathione synthetase ATP-binding domain-like"/>
    <property type="match status" value="1"/>
</dbReference>
<evidence type="ECO:0000259" key="7">
    <source>
        <dbReference type="PROSITE" id="PS50968"/>
    </source>
</evidence>
<dbReference type="Gene3D" id="3.30.470.20">
    <property type="entry name" value="ATP-grasp fold, B domain"/>
    <property type="match status" value="1"/>
</dbReference>
<dbReference type="PROSITE" id="PS00867">
    <property type="entry name" value="CPSASE_2"/>
    <property type="match status" value="1"/>
</dbReference>
<evidence type="ECO:0000313" key="10">
    <source>
        <dbReference type="EMBL" id="KAL2071967.1"/>
    </source>
</evidence>
<dbReference type="PROSITE" id="PS50968">
    <property type="entry name" value="BIOTINYL_LIPOYL"/>
    <property type="match status" value="1"/>
</dbReference>
<feature type="domain" description="ATP-grasp" evidence="8">
    <location>
        <begin position="147"/>
        <end position="350"/>
    </location>
</feature>
<dbReference type="Proteomes" id="UP001595075">
    <property type="component" value="Unassembled WGS sequence"/>
</dbReference>
<evidence type="ECO:0000256" key="3">
    <source>
        <dbReference type="ARBA" id="ARBA00022741"/>
    </source>
</evidence>
<dbReference type="InterPro" id="IPR005479">
    <property type="entry name" value="CPAse_ATP-bd"/>
</dbReference>
<proteinExistence type="predicted"/>
<reference evidence="10 11" key="1">
    <citation type="journal article" date="2024" name="Commun. Biol.">
        <title>Comparative genomic analysis of thermophilic fungi reveals convergent evolutionary adaptations and gene losses.</title>
        <authorList>
            <person name="Steindorff A.S."/>
            <person name="Aguilar-Pontes M.V."/>
            <person name="Robinson A.J."/>
            <person name="Andreopoulos B."/>
            <person name="LaButti K."/>
            <person name="Kuo A."/>
            <person name="Mondo S."/>
            <person name="Riley R."/>
            <person name="Otillar R."/>
            <person name="Haridas S."/>
            <person name="Lipzen A."/>
            <person name="Grimwood J."/>
            <person name="Schmutz J."/>
            <person name="Clum A."/>
            <person name="Reid I.D."/>
            <person name="Moisan M.C."/>
            <person name="Butler G."/>
            <person name="Nguyen T.T.M."/>
            <person name="Dewar K."/>
            <person name="Conant G."/>
            <person name="Drula E."/>
            <person name="Henrissat B."/>
            <person name="Hansel C."/>
            <person name="Singer S."/>
            <person name="Hutchinson M.I."/>
            <person name="de Vries R.P."/>
            <person name="Natvig D.O."/>
            <person name="Powell A.J."/>
            <person name="Tsang A."/>
            <person name="Grigoriev I.V."/>
        </authorList>
    </citation>
    <scope>NUCLEOTIDE SEQUENCE [LARGE SCALE GENOMIC DNA]</scope>
    <source>
        <strain evidence="10 11">CBS 494.80</strain>
    </source>
</reference>
<evidence type="ECO:0000256" key="4">
    <source>
        <dbReference type="ARBA" id="ARBA00022840"/>
    </source>
</evidence>
<dbReference type="Gene3D" id="2.40.50.100">
    <property type="match status" value="1"/>
</dbReference>
<dbReference type="PROSITE" id="PS50975">
    <property type="entry name" value="ATP_GRASP"/>
    <property type="match status" value="1"/>
</dbReference>
<dbReference type="InterPro" id="IPR016185">
    <property type="entry name" value="PreATP-grasp_dom_sf"/>
</dbReference>
<evidence type="ECO:0000256" key="6">
    <source>
        <dbReference type="PROSITE-ProRule" id="PRU00409"/>
    </source>
</evidence>
<comment type="caution">
    <text evidence="10">The sequence shown here is derived from an EMBL/GenBank/DDBJ whole genome shotgun (WGS) entry which is preliminary data.</text>
</comment>
<dbReference type="InterPro" id="IPR050856">
    <property type="entry name" value="Biotin_carboxylase_complex"/>
</dbReference>
<evidence type="ECO:0000256" key="5">
    <source>
        <dbReference type="ARBA" id="ARBA00023267"/>
    </source>
</evidence>
<sequence>MAANEEGEHRSLWLAPTLIRTDGTRRINSVLIANRGEIACRVIASCRKLQIRTIALYAQEDSKSEHVREADEAICIGSIQHASQNPFLNIALLVDTAKAAQADAIHPGYGYLSENASFADAVRAAGILFLGPTSTAINTLGDKRQAKEYLAEHESSVPLIPGYTGSSSTGIELGDLDRESERIGFPVMIKASAGGGGKGLRIVHDSKSLEDEFNRARSEAERSFGLSDCILEKYIEAGKHVEVQIIGDSYGNVISLWERDCSVQRRHQKVVEESPCPYLSQEKREQICAVAIRIGKLLRYEGAGTVEFILDITTGNFYFLEVNARIQVEHPITEECTGLDIVALQIFVASGGRLQDEPRLRNIKQAGHSIECRLCAEDPVRDFSPQHGPVHLWHTPSDISGVSQGHCLGTVKDHGNRKDVARPVGNCLHRTFNQPGFLEKLSSTARFQPRTGFNLNYRLLAAIPCLLVRMLRNKDGSNGKSTPFSSIRRGYRNQVFDRVNNPADIVTAYSRAQGAETAPQICLWSYNQQNLDLEHTARLAPLSPNLFEKSGEKVDPAAATTGYNRLARLLRTGTLTDSEQFKIKVMRVSPDIHVKTPGHVVSLEVLIGDTKVIGQIFVVESLSEVSHPDAAGYLRVLCHFPVLGFPVEYHVYSVLSYFESRRPEASITGEAALGIIKAPMPCKVLQVLKKNDEQVTKGEVVMTIESMKMQINISASKDGRIQMAVGEGEAVDEGSKLCSFT</sequence>
<dbReference type="InterPro" id="IPR005482">
    <property type="entry name" value="Biotin_COase_C"/>
</dbReference>
<evidence type="ECO:0000256" key="1">
    <source>
        <dbReference type="ARBA" id="ARBA00001953"/>
    </source>
</evidence>
<dbReference type="SMART" id="SM00878">
    <property type="entry name" value="Biotin_carb_C"/>
    <property type="match status" value="1"/>
</dbReference>
<dbReference type="SUPFAM" id="SSF51230">
    <property type="entry name" value="Single hybrid motif"/>
    <property type="match status" value="1"/>
</dbReference>
<keyword evidence="4 6" id="KW-0067">ATP-binding</keyword>
<keyword evidence="2" id="KW-0436">Ligase</keyword>
<dbReference type="InterPro" id="IPR011764">
    <property type="entry name" value="Biotin_carboxylation_dom"/>
</dbReference>
<dbReference type="PROSITE" id="PS00866">
    <property type="entry name" value="CPSASE_1"/>
    <property type="match status" value="1"/>
</dbReference>
<organism evidence="10 11">
    <name type="scientific">Oculimacula yallundae</name>
    <dbReference type="NCBI Taxonomy" id="86028"/>
    <lineage>
        <taxon>Eukaryota</taxon>
        <taxon>Fungi</taxon>
        <taxon>Dikarya</taxon>
        <taxon>Ascomycota</taxon>
        <taxon>Pezizomycotina</taxon>
        <taxon>Leotiomycetes</taxon>
        <taxon>Helotiales</taxon>
        <taxon>Ploettnerulaceae</taxon>
        <taxon>Oculimacula</taxon>
    </lineage>
</organism>
<dbReference type="InterPro" id="IPR011761">
    <property type="entry name" value="ATP-grasp"/>
</dbReference>
<dbReference type="InterPro" id="IPR000089">
    <property type="entry name" value="Biotin_lipoyl"/>
</dbReference>
<gene>
    <name evidence="10" type="ORF">VTL71DRAFT_11310</name>
</gene>
<dbReference type="PROSITE" id="PS50979">
    <property type="entry name" value="BC"/>
    <property type="match status" value="1"/>
</dbReference>
<dbReference type="InterPro" id="IPR005481">
    <property type="entry name" value="BC-like_N"/>
</dbReference>
<dbReference type="EMBL" id="JAZHXI010000004">
    <property type="protein sequence ID" value="KAL2071967.1"/>
    <property type="molecule type" value="Genomic_DNA"/>
</dbReference>
<keyword evidence="11" id="KW-1185">Reference proteome</keyword>
<accession>A0ABR4CQ88</accession>
<evidence type="ECO:0000256" key="2">
    <source>
        <dbReference type="ARBA" id="ARBA00022598"/>
    </source>
</evidence>
<dbReference type="InterPro" id="IPR011053">
    <property type="entry name" value="Single_hybrid_motif"/>
</dbReference>
<dbReference type="Pfam" id="PF02786">
    <property type="entry name" value="CPSase_L_D2"/>
    <property type="match status" value="1"/>
</dbReference>
<dbReference type="SUPFAM" id="SSF52440">
    <property type="entry name" value="PreATP-grasp domain"/>
    <property type="match status" value="1"/>
</dbReference>
<evidence type="ECO:0000259" key="8">
    <source>
        <dbReference type="PROSITE" id="PS50975"/>
    </source>
</evidence>
<name>A0ABR4CQ88_9HELO</name>
<dbReference type="Pfam" id="PF00364">
    <property type="entry name" value="Biotin_lipoyl"/>
    <property type="match status" value="1"/>
</dbReference>